<dbReference type="STRING" id="420778.A0A1S8BBM7"/>
<keyword evidence="6" id="KW-0255">Endonuclease</keyword>
<evidence type="ECO:0000256" key="4">
    <source>
        <dbReference type="ARBA" id="ARBA00022722"/>
    </source>
</evidence>
<dbReference type="GO" id="GO:0046872">
    <property type="term" value="F:metal ion binding"/>
    <property type="evidence" value="ECO:0007669"/>
    <property type="project" value="UniProtKB-KW"/>
</dbReference>
<dbReference type="EC" id="3.1.26.4" evidence="3"/>
<comment type="caution">
    <text evidence="10">The sequence shown here is derived from an EMBL/GenBank/DDBJ whole genome shotgun (WGS) entry which is preliminary data.</text>
</comment>
<evidence type="ECO:0000256" key="1">
    <source>
        <dbReference type="ARBA" id="ARBA00000077"/>
    </source>
</evidence>
<sequence>MVQASHPLLKQGCTGVSRSRIFNGDQAFNGEEGLEAFEDVQQLCHRAVAPCPGPPCPDCGAPAVHTDSVMIAVDGACRNNGRPDATAACAVFFTSNSIYNETHILAANGPYAPTSQRTELMGGIKGLEAAKRLATTLDGELKQVVIKTDSAYLFRGATEWIAKWEAREWKNAKGGPVVNQDLFRQLEVRIVELESMGVLVQFFQVPRTQNRQADAAANEALDAAEEPTHAAASAVEVPQGEKIEEEEREQTTDAEAPFFVVISLAGDPRFDHYYRYLAAMFYGRGRIVRANDPSAACAYLAAAAAPPTAVLVTDAGITETHEGSVLDRLKEYVSNGGTAIFCGLFSIYVQPDRLSAFFRTHFGLPWASGDRARATFRLNVDAAAALPSPTSLPYEYDVEALLLTGVGRRAALFLPKGGQYWMQTAAAWARVGRGWVGYLGDDGSEDTTDDVLLSMCGL</sequence>
<reference evidence="10 11" key="1">
    <citation type="submission" date="2017-01" db="EMBL/GenBank/DDBJ databases">
        <title>Draft genome sequence of Diplodia seriata F98.1, a fungal species involved in grapevine trunk diseases.</title>
        <authorList>
            <person name="Robert-Siegwald G."/>
            <person name="Vallet J."/>
            <person name="Abou-Mansour E."/>
            <person name="Xu J."/>
            <person name="Rey P."/>
            <person name="Bertsch C."/>
            <person name="Rego C."/>
            <person name="Larignon P."/>
            <person name="Fontaine F."/>
            <person name="Lebrun M.-H."/>
        </authorList>
    </citation>
    <scope>NUCLEOTIDE SEQUENCE [LARGE SCALE GENOMIC DNA]</scope>
    <source>
        <strain evidence="10 11">F98.1</strain>
    </source>
</reference>
<keyword evidence="5" id="KW-0479">Metal-binding</keyword>
<dbReference type="InterPro" id="IPR036397">
    <property type="entry name" value="RNaseH_sf"/>
</dbReference>
<dbReference type="InterPro" id="IPR050092">
    <property type="entry name" value="RNase_H"/>
</dbReference>
<dbReference type="CDD" id="cd13934">
    <property type="entry name" value="RNase_H_Dikarya_like"/>
    <property type="match status" value="1"/>
</dbReference>
<dbReference type="Gene3D" id="3.30.420.10">
    <property type="entry name" value="Ribonuclease H-like superfamily/Ribonuclease H"/>
    <property type="match status" value="1"/>
</dbReference>
<evidence type="ECO:0000256" key="3">
    <source>
        <dbReference type="ARBA" id="ARBA00012180"/>
    </source>
</evidence>
<evidence type="ECO:0000313" key="10">
    <source>
        <dbReference type="EMBL" id="OMP84826.1"/>
    </source>
</evidence>
<proteinExistence type="inferred from homology"/>
<name>A0A1S8BBM7_9PEZI</name>
<comment type="catalytic activity">
    <reaction evidence="1">
        <text>Endonucleolytic cleavage to 5'-phosphomonoester.</text>
        <dbReference type="EC" id="3.1.26.4"/>
    </reaction>
</comment>
<comment type="similarity">
    <text evidence="2">Belongs to the RNase H family.</text>
</comment>
<keyword evidence="7" id="KW-0378">Hydrolase</keyword>
<feature type="region of interest" description="Disordered" evidence="8">
    <location>
        <begin position="216"/>
        <end position="251"/>
    </location>
</feature>
<dbReference type="SUPFAM" id="SSF53098">
    <property type="entry name" value="Ribonuclease H-like"/>
    <property type="match status" value="1"/>
</dbReference>
<dbReference type="AlphaFoldDB" id="A0A1S8BBM7"/>
<evidence type="ECO:0000256" key="6">
    <source>
        <dbReference type="ARBA" id="ARBA00022759"/>
    </source>
</evidence>
<dbReference type="InterPro" id="IPR012337">
    <property type="entry name" value="RNaseH-like_sf"/>
</dbReference>
<dbReference type="PANTHER" id="PTHR10642">
    <property type="entry name" value="RIBONUCLEASE H1"/>
    <property type="match status" value="1"/>
</dbReference>
<evidence type="ECO:0000256" key="8">
    <source>
        <dbReference type="SAM" id="MobiDB-lite"/>
    </source>
</evidence>
<dbReference type="InterPro" id="IPR002156">
    <property type="entry name" value="RNaseH_domain"/>
</dbReference>
<keyword evidence="4" id="KW-0540">Nuclease</keyword>
<dbReference type="PANTHER" id="PTHR10642:SF26">
    <property type="entry name" value="RIBONUCLEASE H1"/>
    <property type="match status" value="1"/>
</dbReference>
<feature type="domain" description="RNase H type-1" evidence="9">
    <location>
        <begin position="65"/>
        <end position="222"/>
    </location>
</feature>
<organism evidence="10 11">
    <name type="scientific">Diplodia seriata</name>
    <dbReference type="NCBI Taxonomy" id="420778"/>
    <lineage>
        <taxon>Eukaryota</taxon>
        <taxon>Fungi</taxon>
        <taxon>Dikarya</taxon>
        <taxon>Ascomycota</taxon>
        <taxon>Pezizomycotina</taxon>
        <taxon>Dothideomycetes</taxon>
        <taxon>Dothideomycetes incertae sedis</taxon>
        <taxon>Botryosphaeriales</taxon>
        <taxon>Botryosphaeriaceae</taxon>
        <taxon>Diplodia</taxon>
    </lineage>
</organism>
<evidence type="ECO:0000256" key="2">
    <source>
        <dbReference type="ARBA" id="ARBA00005300"/>
    </source>
</evidence>
<dbReference type="GO" id="GO:0003676">
    <property type="term" value="F:nucleic acid binding"/>
    <property type="evidence" value="ECO:0007669"/>
    <property type="project" value="InterPro"/>
</dbReference>
<dbReference type="GO" id="GO:0004523">
    <property type="term" value="F:RNA-DNA hybrid ribonuclease activity"/>
    <property type="evidence" value="ECO:0007669"/>
    <property type="project" value="UniProtKB-EC"/>
</dbReference>
<gene>
    <name evidence="10" type="ORF">BK809_0001929</name>
</gene>
<dbReference type="Pfam" id="PF00075">
    <property type="entry name" value="RNase_H"/>
    <property type="match status" value="1"/>
</dbReference>
<evidence type="ECO:0000256" key="5">
    <source>
        <dbReference type="ARBA" id="ARBA00022723"/>
    </source>
</evidence>
<accession>A0A1S8BBM7</accession>
<protein>
    <recommendedName>
        <fullName evidence="3">ribonuclease H</fullName>
        <ecNumber evidence="3">3.1.26.4</ecNumber>
    </recommendedName>
</protein>
<dbReference type="OrthoDB" id="167809at2759"/>
<dbReference type="GO" id="GO:0043137">
    <property type="term" value="P:DNA replication, removal of RNA primer"/>
    <property type="evidence" value="ECO:0007669"/>
    <property type="project" value="TreeGrafter"/>
</dbReference>
<evidence type="ECO:0000313" key="11">
    <source>
        <dbReference type="Proteomes" id="UP000190776"/>
    </source>
</evidence>
<evidence type="ECO:0000256" key="7">
    <source>
        <dbReference type="ARBA" id="ARBA00022801"/>
    </source>
</evidence>
<dbReference type="PROSITE" id="PS50879">
    <property type="entry name" value="RNASE_H_1"/>
    <property type="match status" value="1"/>
</dbReference>
<dbReference type="EMBL" id="MSZU01000087">
    <property type="protein sequence ID" value="OMP84826.1"/>
    <property type="molecule type" value="Genomic_DNA"/>
</dbReference>
<dbReference type="Proteomes" id="UP000190776">
    <property type="component" value="Unassembled WGS sequence"/>
</dbReference>
<evidence type="ECO:0000259" key="9">
    <source>
        <dbReference type="PROSITE" id="PS50879"/>
    </source>
</evidence>